<dbReference type="PANTHER" id="PTHR11662:SF77">
    <property type="entry name" value="MAJOR FACILITATOR SUPERFAMILY TRANSPORTER 17, ISOFORM F"/>
    <property type="match status" value="1"/>
</dbReference>
<dbReference type="Proteomes" id="UP001159363">
    <property type="component" value="Chromosome 2"/>
</dbReference>
<keyword evidence="7" id="KW-1185">Reference proteome</keyword>
<evidence type="ECO:0000256" key="4">
    <source>
        <dbReference type="ARBA" id="ARBA00023136"/>
    </source>
</evidence>
<sequence length="116" mass="13240">MGGRELRCRPVPAGNSVGAATAFPLCGMLIAKLGWEYAFYVPGMLGITWCFLWWVLAFDSPAEHPRISRKELEMIQREVQPHLARKQVRYVRPQLPTFLNPCSSPTLFLLLRLKEP</sequence>
<dbReference type="Pfam" id="PF07690">
    <property type="entry name" value="MFS_1"/>
    <property type="match status" value="1"/>
</dbReference>
<feature type="transmembrane region" description="Helical" evidence="5">
    <location>
        <begin position="37"/>
        <end position="58"/>
    </location>
</feature>
<keyword evidence="2 5" id="KW-0812">Transmembrane</keyword>
<comment type="caution">
    <text evidence="6">The sequence shown here is derived from an EMBL/GenBank/DDBJ whole genome shotgun (WGS) entry which is preliminary data.</text>
</comment>
<comment type="subcellular location">
    <subcellularLocation>
        <location evidence="1">Membrane</location>
        <topology evidence="1">Multi-pass membrane protein</topology>
    </subcellularLocation>
</comment>
<evidence type="ECO:0000256" key="5">
    <source>
        <dbReference type="SAM" id="Phobius"/>
    </source>
</evidence>
<protein>
    <submittedName>
        <fullName evidence="6">Uncharacterized protein</fullName>
    </submittedName>
</protein>
<dbReference type="InterPro" id="IPR036259">
    <property type="entry name" value="MFS_trans_sf"/>
</dbReference>
<gene>
    <name evidence="6" type="ORF">PR048_006777</name>
</gene>
<organism evidence="6 7">
    <name type="scientific">Dryococelus australis</name>
    <dbReference type="NCBI Taxonomy" id="614101"/>
    <lineage>
        <taxon>Eukaryota</taxon>
        <taxon>Metazoa</taxon>
        <taxon>Ecdysozoa</taxon>
        <taxon>Arthropoda</taxon>
        <taxon>Hexapoda</taxon>
        <taxon>Insecta</taxon>
        <taxon>Pterygota</taxon>
        <taxon>Neoptera</taxon>
        <taxon>Polyneoptera</taxon>
        <taxon>Phasmatodea</taxon>
        <taxon>Verophasmatodea</taxon>
        <taxon>Anareolatae</taxon>
        <taxon>Phasmatidae</taxon>
        <taxon>Eurycanthinae</taxon>
        <taxon>Dryococelus</taxon>
    </lineage>
</organism>
<evidence type="ECO:0000256" key="3">
    <source>
        <dbReference type="ARBA" id="ARBA00022989"/>
    </source>
</evidence>
<name>A0ABQ9IBV8_9NEOP</name>
<evidence type="ECO:0000256" key="2">
    <source>
        <dbReference type="ARBA" id="ARBA00022692"/>
    </source>
</evidence>
<feature type="transmembrane region" description="Helical" evidence="5">
    <location>
        <begin position="12"/>
        <end position="31"/>
    </location>
</feature>
<dbReference type="SUPFAM" id="SSF103473">
    <property type="entry name" value="MFS general substrate transporter"/>
    <property type="match status" value="1"/>
</dbReference>
<reference evidence="6 7" key="1">
    <citation type="submission" date="2023-02" db="EMBL/GenBank/DDBJ databases">
        <title>LHISI_Scaffold_Assembly.</title>
        <authorList>
            <person name="Stuart O.P."/>
            <person name="Cleave R."/>
            <person name="Magrath M.J.L."/>
            <person name="Mikheyev A.S."/>
        </authorList>
    </citation>
    <scope>NUCLEOTIDE SEQUENCE [LARGE SCALE GENOMIC DNA]</scope>
    <source>
        <strain evidence="6">Daus_M_001</strain>
        <tissue evidence="6">Leg muscle</tissue>
    </source>
</reference>
<keyword evidence="3 5" id="KW-1133">Transmembrane helix</keyword>
<keyword evidence="4 5" id="KW-0472">Membrane</keyword>
<dbReference type="InterPro" id="IPR011701">
    <property type="entry name" value="MFS"/>
</dbReference>
<evidence type="ECO:0000313" key="7">
    <source>
        <dbReference type="Proteomes" id="UP001159363"/>
    </source>
</evidence>
<accession>A0ABQ9IBV8</accession>
<evidence type="ECO:0000256" key="1">
    <source>
        <dbReference type="ARBA" id="ARBA00004141"/>
    </source>
</evidence>
<dbReference type="InterPro" id="IPR050382">
    <property type="entry name" value="MFS_Na/Anion_cotransporter"/>
</dbReference>
<dbReference type="PANTHER" id="PTHR11662">
    <property type="entry name" value="SOLUTE CARRIER FAMILY 17"/>
    <property type="match status" value="1"/>
</dbReference>
<dbReference type="Gene3D" id="1.20.1250.20">
    <property type="entry name" value="MFS general substrate transporter like domains"/>
    <property type="match status" value="1"/>
</dbReference>
<evidence type="ECO:0000313" key="6">
    <source>
        <dbReference type="EMBL" id="KAJ8894167.1"/>
    </source>
</evidence>
<dbReference type="EMBL" id="JARBHB010000002">
    <property type="protein sequence ID" value="KAJ8894167.1"/>
    <property type="molecule type" value="Genomic_DNA"/>
</dbReference>
<proteinExistence type="predicted"/>